<evidence type="ECO:0000256" key="12">
    <source>
        <dbReference type="RuleBase" id="RU004070"/>
    </source>
</evidence>
<dbReference type="SUPFAM" id="SSF52540">
    <property type="entry name" value="P-loop containing nucleoside triphosphate hydrolases"/>
    <property type="match status" value="1"/>
</dbReference>
<dbReference type="InterPro" id="IPR008047">
    <property type="entry name" value="MCM_4"/>
</dbReference>
<keyword evidence="3 13" id="KW-0235">DNA replication</keyword>
<evidence type="ECO:0000313" key="16">
    <source>
        <dbReference type="Proteomes" id="UP001176940"/>
    </source>
</evidence>
<dbReference type="InterPro" id="IPR012340">
    <property type="entry name" value="NA-bd_OB-fold"/>
</dbReference>
<proteinExistence type="inferred from homology"/>
<sequence>MMIIFSTLFLDIDQLITIGGMVIRTSQIIPEMQEAFFKCQVCSFATRVEIDRGRIAEPSVCKHCNTTHSMALIHNRSMFSDKQMIKLQESPEDMPAGQTPHTLILYAHNDLVDKVQPGDRVNITGIYRAVPIRVNPKVSNVKSVYKTHIDVIHYRKTDSKRLHGIDDESEQKLFTEERVQILKELAAKPDIYERLAAALAPSIYEHEDIKKLFGGTRKDFSHTGRGNFRAEVNILLCGDPGTSKSQLLQYVYNLVPRGQYTSGKGSSAVGLTAYVMKDPETRQLVLQTGALVLSDNGICCIDEFDKMNESTRSVLHEVMEQQTLSIAKAGIICQLNARTSVLAAANPVESQWNPKKTTIENIQLPHTLLSRFDLIFLMLDPQDETYDRRLAHHLVALYYQSEEQLNEEQLDMAVLKDYIAYARTYVHPRLSEEASQALIELLCVRSRLLCALTDQAEGAAHTICVIAPSHLNSQSGATPGRWSDARRLERGQAYVDMRKIGSGRGMVSAYPRQLESLIRLSESHAKVRFSSKVETIDVEEAKRLHREALKQSATDPRTGIVDISILTTGMSATARKRKEELAQALKKLIQSKGKTPALKYQQLFEDLRGQSDAAITKDMFDEALHALADEDYLTVTGKTVRLL</sequence>
<dbReference type="PROSITE" id="PS50051">
    <property type="entry name" value="MCM_2"/>
    <property type="match status" value="1"/>
</dbReference>
<dbReference type="InterPro" id="IPR031327">
    <property type="entry name" value="MCM"/>
</dbReference>
<comment type="function">
    <text evidence="11">Acts as a component of the MCM2-7 complex (MCM complex) which is the replicative helicase essential for 'once per cell cycle' DNA replication initiation and elongation in eukaryotic cells. Core component of CDC45-MCM-GINS (CMG) helicase, the molecular machine that unwinds template DNA during replication, and around which the replisome is built. The active ATPase sites in the MCM2-7 ring are formed through the interaction surfaces of two neighboring subunits such that a critical structure of a conserved arginine finger motif is provided in trans relative to the ATP-binding site of the Walker A box of the adjacent subunit. The six ATPase active sites, however, are likely to contribute differentially to the complex helicase activity.</text>
</comment>
<evidence type="ECO:0000256" key="13">
    <source>
        <dbReference type="RuleBase" id="RU368062"/>
    </source>
</evidence>
<reference evidence="15" key="1">
    <citation type="submission" date="2023-07" db="EMBL/GenBank/DDBJ databases">
        <authorList>
            <person name="Stuckert A."/>
        </authorList>
    </citation>
    <scope>NUCLEOTIDE SEQUENCE</scope>
</reference>
<dbReference type="Gene3D" id="2.40.50.140">
    <property type="entry name" value="Nucleic acid-binding proteins"/>
    <property type="match status" value="1"/>
</dbReference>
<dbReference type="CDD" id="cd17755">
    <property type="entry name" value="MCM4"/>
    <property type="match status" value="1"/>
</dbReference>
<dbReference type="PRINTS" id="PR01657">
    <property type="entry name" value="MCMFAMILY"/>
</dbReference>
<comment type="catalytic activity">
    <reaction evidence="13">
        <text>ATP + H2O = ADP + phosphate + H(+)</text>
        <dbReference type="Rhea" id="RHEA:13065"/>
        <dbReference type="ChEBI" id="CHEBI:15377"/>
        <dbReference type="ChEBI" id="CHEBI:15378"/>
        <dbReference type="ChEBI" id="CHEBI:30616"/>
        <dbReference type="ChEBI" id="CHEBI:43474"/>
        <dbReference type="ChEBI" id="CHEBI:456216"/>
        <dbReference type="EC" id="3.6.4.12"/>
    </reaction>
</comment>
<evidence type="ECO:0000256" key="1">
    <source>
        <dbReference type="ARBA" id="ARBA00004123"/>
    </source>
</evidence>
<evidence type="ECO:0000313" key="15">
    <source>
        <dbReference type="EMBL" id="CAJ0950884.1"/>
    </source>
</evidence>
<evidence type="ECO:0000259" key="14">
    <source>
        <dbReference type="PROSITE" id="PS50051"/>
    </source>
</evidence>
<evidence type="ECO:0000256" key="10">
    <source>
        <dbReference type="ARBA" id="ARBA00023306"/>
    </source>
</evidence>
<name>A0ABN9LU88_9NEOB</name>
<keyword evidence="6 13" id="KW-0347">Helicase</keyword>
<evidence type="ECO:0000256" key="11">
    <source>
        <dbReference type="ARBA" id="ARBA00045440"/>
    </source>
</evidence>
<dbReference type="EMBL" id="CAUEEQ010032417">
    <property type="protein sequence ID" value="CAJ0950884.1"/>
    <property type="molecule type" value="Genomic_DNA"/>
</dbReference>
<evidence type="ECO:0000256" key="2">
    <source>
        <dbReference type="ARBA" id="ARBA00008010"/>
    </source>
</evidence>
<dbReference type="Proteomes" id="UP001176940">
    <property type="component" value="Unassembled WGS sequence"/>
</dbReference>
<protein>
    <recommendedName>
        <fullName evidence="13">DNA replication licensing factor MCM4</fullName>
        <ecNumber evidence="13">3.6.4.12</ecNumber>
    </recommendedName>
</protein>
<keyword evidence="5 13" id="KW-0378">Hydrolase</keyword>
<comment type="caution">
    <text evidence="15">The sequence shown here is derived from an EMBL/GenBank/DDBJ whole genome shotgun (WGS) entry which is preliminary data.</text>
</comment>
<dbReference type="PROSITE" id="PS00847">
    <property type="entry name" value="MCM_1"/>
    <property type="match status" value="1"/>
</dbReference>
<keyword evidence="10" id="KW-0131">Cell cycle</keyword>
<dbReference type="PANTHER" id="PTHR11630:SF66">
    <property type="entry name" value="DNA REPLICATION LICENSING FACTOR MCM4"/>
    <property type="match status" value="1"/>
</dbReference>
<dbReference type="PRINTS" id="PR01660">
    <property type="entry name" value="MCMPROTEIN4"/>
</dbReference>
<dbReference type="Pfam" id="PF17207">
    <property type="entry name" value="MCM_OB"/>
    <property type="match status" value="1"/>
</dbReference>
<evidence type="ECO:0000256" key="4">
    <source>
        <dbReference type="ARBA" id="ARBA00022741"/>
    </source>
</evidence>
<comment type="similarity">
    <text evidence="2 12">Belongs to the MCM family.</text>
</comment>
<dbReference type="SMART" id="SM00350">
    <property type="entry name" value="MCM"/>
    <property type="match status" value="1"/>
</dbReference>
<gene>
    <name evidence="15" type="ORF">RIMI_LOCUS13213505</name>
</gene>
<evidence type="ECO:0000256" key="9">
    <source>
        <dbReference type="ARBA" id="ARBA00023242"/>
    </source>
</evidence>
<accession>A0ABN9LU88</accession>
<dbReference type="Pfam" id="PF17855">
    <property type="entry name" value="MCM_lid"/>
    <property type="match status" value="1"/>
</dbReference>
<feature type="domain" description="MCM C-terminal AAA(+) ATPase" evidence="14">
    <location>
        <begin position="191"/>
        <end position="394"/>
    </location>
</feature>
<dbReference type="EC" id="3.6.4.12" evidence="13"/>
<keyword evidence="16" id="KW-1185">Reference proteome</keyword>
<dbReference type="InterPro" id="IPR033762">
    <property type="entry name" value="MCM_OB"/>
</dbReference>
<dbReference type="InterPro" id="IPR041562">
    <property type="entry name" value="MCM_lid"/>
</dbReference>
<keyword evidence="4 12" id="KW-0547">Nucleotide-binding</keyword>
<dbReference type="Gene3D" id="3.40.50.300">
    <property type="entry name" value="P-loop containing nucleotide triphosphate hydrolases"/>
    <property type="match status" value="2"/>
</dbReference>
<dbReference type="InterPro" id="IPR027417">
    <property type="entry name" value="P-loop_NTPase"/>
</dbReference>
<dbReference type="InterPro" id="IPR001208">
    <property type="entry name" value="MCM_dom"/>
</dbReference>
<evidence type="ECO:0000256" key="5">
    <source>
        <dbReference type="ARBA" id="ARBA00022801"/>
    </source>
</evidence>
<dbReference type="PANTHER" id="PTHR11630">
    <property type="entry name" value="DNA REPLICATION LICENSING FACTOR MCM FAMILY MEMBER"/>
    <property type="match status" value="1"/>
</dbReference>
<evidence type="ECO:0000256" key="7">
    <source>
        <dbReference type="ARBA" id="ARBA00022840"/>
    </source>
</evidence>
<dbReference type="SUPFAM" id="SSF50249">
    <property type="entry name" value="Nucleic acid-binding proteins"/>
    <property type="match status" value="1"/>
</dbReference>
<evidence type="ECO:0000256" key="3">
    <source>
        <dbReference type="ARBA" id="ARBA00022705"/>
    </source>
</evidence>
<keyword evidence="9 13" id="KW-0539">Nucleus</keyword>
<organism evidence="15 16">
    <name type="scientific">Ranitomeya imitator</name>
    <name type="common">mimic poison frog</name>
    <dbReference type="NCBI Taxonomy" id="111125"/>
    <lineage>
        <taxon>Eukaryota</taxon>
        <taxon>Metazoa</taxon>
        <taxon>Chordata</taxon>
        <taxon>Craniata</taxon>
        <taxon>Vertebrata</taxon>
        <taxon>Euteleostomi</taxon>
        <taxon>Amphibia</taxon>
        <taxon>Batrachia</taxon>
        <taxon>Anura</taxon>
        <taxon>Neobatrachia</taxon>
        <taxon>Hyloidea</taxon>
        <taxon>Dendrobatidae</taxon>
        <taxon>Dendrobatinae</taxon>
        <taxon>Ranitomeya</taxon>
    </lineage>
</organism>
<evidence type="ECO:0000256" key="6">
    <source>
        <dbReference type="ARBA" id="ARBA00022806"/>
    </source>
</evidence>
<comment type="subunit">
    <text evidence="13">Component of the MCM2-7 complex.</text>
</comment>
<dbReference type="Pfam" id="PF00493">
    <property type="entry name" value="MCM"/>
    <property type="match status" value="1"/>
</dbReference>
<comment type="subcellular location">
    <subcellularLocation>
        <location evidence="1">Nucleus</location>
    </subcellularLocation>
</comment>
<dbReference type="Gene3D" id="2.20.28.10">
    <property type="match status" value="1"/>
</dbReference>
<dbReference type="Pfam" id="PF21128">
    <property type="entry name" value="WHD_MCM4"/>
    <property type="match status" value="1"/>
</dbReference>
<keyword evidence="7 12" id="KW-0067">ATP-binding</keyword>
<keyword evidence="8 12" id="KW-0238">DNA-binding</keyword>
<comment type="function">
    <text evidence="13">Acts as component of the MCM2-7 complex (MCM complex) which is the replicative helicase essential for 'once per cell cycle' DNA replication initiation and elongation in eukaryotic cells. The active ATPase sites in the MCM2-7 ring are formed through the interaction surfaces of two neighboring subunits such that a critical structure of a conserved arginine finger motif is provided in trans relative to the ATP-binding site of the Walker A box of the adjacent subunit. The six ATPase active sites, however, are likely to contribute differentially to the complex helicase activity.</text>
</comment>
<dbReference type="InterPro" id="IPR018525">
    <property type="entry name" value="MCM_CS"/>
</dbReference>
<evidence type="ECO:0000256" key="8">
    <source>
        <dbReference type="ARBA" id="ARBA00023125"/>
    </source>
</evidence>